<evidence type="ECO:0000313" key="4">
    <source>
        <dbReference type="EMBL" id="KAK7408893.1"/>
    </source>
</evidence>
<organism evidence="4 5">
    <name type="scientific">Neonectria punicea</name>
    <dbReference type="NCBI Taxonomy" id="979145"/>
    <lineage>
        <taxon>Eukaryota</taxon>
        <taxon>Fungi</taxon>
        <taxon>Dikarya</taxon>
        <taxon>Ascomycota</taxon>
        <taxon>Pezizomycotina</taxon>
        <taxon>Sordariomycetes</taxon>
        <taxon>Hypocreomycetidae</taxon>
        <taxon>Hypocreales</taxon>
        <taxon>Nectriaceae</taxon>
        <taxon>Neonectria</taxon>
    </lineage>
</organism>
<dbReference type="InterPro" id="IPR036291">
    <property type="entry name" value="NAD(P)-bd_dom_sf"/>
</dbReference>
<evidence type="ECO:0008006" key="6">
    <source>
        <dbReference type="Google" id="ProtNLM"/>
    </source>
</evidence>
<proteinExistence type="inferred from homology"/>
<dbReference type="Gene3D" id="3.40.50.720">
    <property type="entry name" value="NAD(P)-binding Rossmann-like Domain"/>
    <property type="match status" value="1"/>
</dbReference>
<sequence>MVVDRHVDYRNPEEADELSGPILRAREALSKIGLKTTRVANGMFMDYFGQPNIPGTLRHIKWAIDVAAGRAVIPGTSNEVLFLTYSRDVGRFMARLTDDDEWSGFSNISGADTCLNEIVPIAEKVTEDKFHVSYDSIEDIRAGKVTLVSPDTGSYGEIDASMMAAMMGSMVINGGMEIPKEGRLNDKYPEIKPMSIEEMMTAAWSKK</sequence>
<evidence type="ECO:0000313" key="5">
    <source>
        <dbReference type="Proteomes" id="UP001498476"/>
    </source>
</evidence>
<dbReference type="EMBL" id="JAZAVJ010000170">
    <property type="protein sequence ID" value="KAK7408893.1"/>
    <property type="molecule type" value="Genomic_DNA"/>
</dbReference>
<protein>
    <recommendedName>
        <fullName evidence="6">NmrA-like domain-containing protein</fullName>
    </recommendedName>
</protein>
<keyword evidence="3" id="KW-0560">Oxidoreductase</keyword>
<gene>
    <name evidence="4" type="ORF">QQX98_008954</name>
</gene>
<evidence type="ECO:0000256" key="2">
    <source>
        <dbReference type="ARBA" id="ARBA00022857"/>
    </source>
</evidence>
<evidence type="ECO:0000256" key="3">
    <source>
        <dbReference type="ARBA" id="ARBA00023002"/>
    </source>
</evidence>
<accession>A0ABR1GU44</accession>
<dbReference type="PANTHER" id="PTHR47706:SF4">
    <property type="entry name" value="NMRA-LIKE DOMAIN-CONTAINING PROTEIN"/>
    <property type="match status" value="1"/>
</dbReference>
<comment type="caution">
    <text evidence="4">The sequence shown here is derived from an EMBL/GenBank/DDBJ whole genome shotgun (WGS) entry which is preliminary data.</text>
</comment>
<keyword evidence="2" id="KW-0521">NADP</keyword>
<keyword evidence="5" id="KW-1185">Reference proteome</keyword>
<dbReference type="PANTHER" id="PTHR47706">
    <property type="entry name" value="NMRA-LIKE FAMILY PROTEIN"/>
    <property type="match status" value="1"/>
</dbReference>
<name>A0ABR1GU44_9HYPO</name>
<dbReference type="InterPro" id="IPR051609">
    <property type="entry name" value="NmrA/Isoflavone_reductase-like"/>
</dbReference>
<reference evidence="4 5" key="1">
    <citation type="journal article" date="2025" name="Microbiol. Resour. Announc.">
        <title>Draft genome sequences for Neonectria magnoliae and Neonectria punicea, canker pathogens of Liriodendron tulipifera and Acer saccharum in West Virginia.</title>
        <authorList>
            <person name="Petronek H.M."/>
            <person name="Kasson M.T."/>
            <person name="Metheny A.M."/>
            <person name="Stauder C.M."/>
            <person name="Lovett B."/>
            <person name="Lynch S.C."/>
            <person name="Garnas J.R."/>
            <person name="Kasson L.R."/>
            <person name="Stajich J.E."/>
        </authorList>
    </citation>
    <scope>NUCLEOTIDE SEQUENCE [LARGE SCALE GENOMIC DNA]</scope>
    <source>
        <strain evidence="4 5">NRRL 64653</strain>
    </source>
</reference>
<dbReference type="SUPFAM" id="SSF51735">
    <property type="entry name" value="NAD(P)-binding Rossmann-fold domains"/>
    <property type="match status" value="1"/>
</dbReference>
<dbReference type="Proteomes" id="UP001498476">
    <property type="component" value="Unassembled WGS sequence"/>
</dbReference>
<evidence type="ECO:0000256" key="1">
    <source>
        <dbReference type="ARBA" id="ARBA00005725"/>
    </source>
</evidence>
<comment type="similarity">
    <text evidence="1">Belongs to the NmrA-type oxidoreductase family. Isoflavone reductase subfamily.</text>
</comment>